<name>A0ACC0TMW4_POPTR</name>
<comment type="caution">
    <text evidence="1">The sequence shown here is derived from an EMBL/GenBank/DDBJ whole genome shotgun (WGS) entry which is preliminary data.</text>
</comment>
<gene>
    <name evidence="1" type="ORF">POPTR_001G313300v4</name>
</gene>
<organism evidence="1 2">
    <name type="scientific">Populus trichocarpa</name>
    <name type="common">Western balsam poplar</name>
    <name type="synonym">Populus balsamifera subsp. trichocarpa</name>
    <dbReference type="NCBI Taxonomy" id="3694"/>
    <lineage>
        <taxon>Eukaryota</taxon>
        <taxon>Viridiplantae</taxon>
        <taxon>Streptophyta</taxon>
        <taxon>Embryophyta</taxon>
        <taxon>Tracheophyta</taxon>
        <taxon>Spermatophyta</taxon>
        <taxon>Magnoliopsida</taxon>
        <taxon>eudicotyledons</taxon>
        <taxon>Gunneridae</taxon>
        <taxon>Pentapetalae</taxon>
        <taxon>rosids</taxon>
        <taxon>fabids</taxon>
        <taxon>Malpighiales</taxon>
        <taxon>Salicaceae</taxon>
        <taxon>Saliceae</taxon>
        <taxon>Populus</taxon>
    </lineage>
</organism>
<reference evidence="1 2" key="1">
    <citation type="journal article" date="2006" name="Science">
        <title>The genome of black cottonwood, Populus trichocarpa (Torr. &amp; Gray).</title>
        <authorList>
            <person name="Tuskan G.A."/>
            <person name="Difazio S."/>
            <person name="Jansson S."/>
            <person name="Bohlmann J."/>
            <person name="Grigoriev I."/>
            <person name="Hellsten U."/>
            <person name="Putnam N."/>
            <person name="Ralph S."/>
            <person name="Rombauts S."/>
            <person name="Salamov A."/>
            <person name="Schein J."/>
            <person name="Sterck L."/>
            <person name="Aerts A."/>
            <person name="Bhalerao R.R."/>
            <person name="Bhalerao R.P."/>
            <person name="Blaudez D."/>
            <person name="Boerjan W."/>
            <person name="Brun A."/>
            <person name="Brunner A."/>
            <person name="Busov V."/>
            <person name="Campbell M."/>
            <person name="Carlson J."/>
            <person name="Chalot M."/>
            <person name="Chapman J."/>
            <person name="Chen G.L."/>
            <person name="Cooper D."/>
            <person name="Coutinho P.M."/>
            <person name="Couturier J."/>
            <person name="Covert S."/>
            <person name="Cronk Q."/>
            <person name="Cunningham R."/>
            <person name="Davis J."/>
            <person name="Degroeve S."/>
            <person name="Dejardin A."/>
            <person name="Depamphilis C."/>
            <person name="Detter J."/>
            <person name="Dirks B."/>
            <person name="Dubchak I."/>
            <person name="Duplessis S."/>
            <person name="Ehlting J."/>
            <person name="Ellis B."/>
            <person name="Gendler K."/>
            <person name="Goodstein D."/>
            <person name="Gribskov M."/>
            <person name="Grimwood J."/>
            <person name="Groover A."/>
            <person name="Gunter L."/>
            <person name="Hamberger B."/>
            <person name="Heinze B."/>
            <person name="Helariutta Y."/>
            <person name="Henrissat B."/>
            <person name="Holligan D."/>
            <person name="Holt R."/>
            <person name="Huang W."/>
            <person name="Islam-Faridi N."/>
            <person name="Jones S."/>
            <person name="Jones-Rhoades M."/>
            <person name="Jorgensen R."/>
            <person name="Joshi C."/>
            <person name="Kangasjarvi J."/>
            <person name="Karlsson J."/>
            <person name="Kelleher C."/>
            <person name="Kirkpatrick R."/>
            <person name="Kirst M."/>
            <person name="Kohler A."/>
            <person name="Kalluri U."/>
            <person name="Larimer F."/>
            <person name="Leebens-Mack J."/>
            <person name="Leple J.C."/>
            <person name="Locascio P."/>
            <person name="Lou Y."/>
            <person name="Lucas S."/>
            <person name="Martin F."/>
            <person name="Montanini B."/>
            <person name="Napoli C."/>
            <person name="Nelson D.R."/>
            <person name="Nelson C."/>
            <person name="Nieminen K."/>
            <person name="Nilsson O."/>
            <person name="Pereda V."/>
            <person name="Peter G."/>
            <person name="Philippe R."/>
            <person name="Pilate G."/>
            <person name="Poliakov A."/>
            <person name="Razumovskaya J."/>
            <person name="Richardson P."/>
            <person name="Rinaldi C."/>
            <person name="Ritland K."/>
            <person name="Rouze P."/>
            <person name="Ryaboy D."/>
            <person name="Schmutz J."/>
            <person name="Schrader J."/>
            <person name="Segerman B."/>
            <person name="Shin H."/>
            <person name="Siddiqui A."/>
            <person name="Sterky F."/>
            <person name="Terry A."/>
            <person name="Tsai C.J."/>
            <person name="Uberbacher E."/>
            <person name="Unneberg P."/>
            <person name="Vahala J."/>
            <person name="Wall K."/>
            <person name="Wessler S."/>
            <person name="Yang G."/>
            <person name="Yin T."/>
            <person name="Douglas C."/>
            <person name="Marra M."/>
            <person name="Sandberg G."/>
            <person name="Van de Peer Y."/>
            <person name="Rokhsar D."/>
        </authorList>
    </citation>
    <scope>NUCLEOTIDE SEQUENCE [LARGE SCALE GENOMIC DNA]</scope>
    <source>
        <strain evidence="2">cv. Nisqually</strain>
    </source>
</reference>
<dbReference type="EMBL" id="CM009290">
    <property type="protein sequence ID" value="KAI9402699.1"/>
    <property type="molecule type" value="Genomic_DNA"/>
</dbReference>
<evidence type="ECO:0000313" key="2">
    <source>
        <dbReference type="Proteomes" id="UP000006729"/>
    </source>
</evidence>
<dbReference type="Proteomes" id="UP000006729">
    <property type="component" value="Chromosome 1"/>
</dbReference>
<proteinExistence type="predicted"/>
<evidence type="ECO:0000313" key="1">
    <source>
        <dbReference type="EMBL" id="KAI9402699.1"/>
    </source>
</evidence>
<accession>A0ACC0TMW4</accession>
<sequence length="880" mass="99797">MGNFCSISISCDKLLSGCLDFTFRKAVYISKLKENVDGLKIAVEELTDLHNDVTRRVKVDEEQQLKQLDQVQRWISRAKAAIDKANELLREDSQEIERLCLRGYCSKNYKSSYRFAKEVDKRLRDVADLKANGDFKVVAEKVPAASGVPRPSEPTVGLESTFNQVWTCLREEKQVGIVGLYGMGGVGKTTLLTQINNESLKTPDDFDIVIWVVVSKDLKLNTVQESIGRNIGCSDDLWKNKSLDEKAVDIFNALRHKRFVMLLDDIWERVDLKKLGVPLPDMNNGSKVVFTTRSEEICGLMDAHKTMKVDCLAWDDAWDLFQKKVGDQTLCVHTDIPKLARNVAKECGGLPLALITIGRAMACKKTPQEWRHAIEVLRKSASEFSGMGDEVFPLLKFSYDNLSKQKIRTCFLYCSLFPEDFLINKNDLIDYWIGEGIFDGSDGREVVENWGYHVIGCLLHACLLEDKDDCVRMHDVIRDMALWIASDIERDQQNFFVQTGAQSSKALEVGKWEGVRKVSLMANHIVHLSGTPNCSNLRTLFLGSIHLNKISRGFFQFMPNLTVLDLSNNNSLLGLPRDVWKLVSLQYLNLSRTGIKELPTELNELVKLRYLNLEYTHSLYLLPHGVISGFPMMRILRMFRCGSSEQAAEDCILSRDESLVEELQCLEELNMLTVTIRSAAALERLSSFQGMQSSTRVLYLELFHDSKLVNFSSLANMKNLDTLHICHCGSLEELQIDWEGELQKMQAINNLAQVATTERPFRSLSSVYVENCLKLSNLTWLILAQNLTFLRVSNCPKLVEVASDEKLPEVPELVENLNPFAKLKAVELLSLPNLKSFYWNALPLPSVKDVRVVDCPFLDKRPLNTSSANHQNDCIGRQNW</sequence>
<protein>
    <submittedName>
        <fullName evidence="1">Uncharacterized protein</fullName>
    </submittedName>
</protein>
<keyword evidence="2" id="KW-1185">Reference proteome</keyword>